<sequence>MFIQPHPEDALPLNSTESQVSSLHLHRLHSRLAYPDSVILLTPQAPLDADGEGEPLQAPAEDRRLELGISGETPVGGVIGGKCVSPAFDIEELMDDNDAEIELVPEGSPHPASRGSSLNLGDTWTFSLEDDGEHRGGE</sequence>
<dbReference type="AlphaFoldDB" id="A0AAW0CIX7"/>
<comment type="caution">
    <text evidence="2">The sequence shown here is derived from an EMBL/GenBank/DDBJ whole genome shotgun (WGS) entry which is preliminary data.</text>
</comment>
<evidence type="ECO:0000313" key="3">
    <source>
        <dbReference type="Proteomes" id="UP001383192"/>
    </source>
</evidence>
<protein>
    <submittedName>
        <fullName evidence="2">Uncharacterized protein</fullName>
    </submittedName>
</protein>
<gene>
    <name evidence="2" type="ORF">VNI00_010064</name>
</gene>
<name>A0AAW0CIX7_9AGAR</name>
<feature type="region of interest" description="Disordered" evidence="1">
    <location>
        <begin position="103"/>
        <end position="138"/>
    </location>
</feature>
<evidence type="ECO:0000313" key="2">
    <source>
        <dbReference type="EMBL" id="KAK7039160.1"/>
    </source>
</evidence>
<keyword evidence="3" id="KW-1185">Reference proteome</keyword>
<accession>A0AAW0CIX7</accession>
<feature type="compositionally biased region" description="Polar residues" evidence="1">
    <location>
        <begin position="114"/>
        <end position="126"/>
    </location>
</feature>
<evidence type="ECO:0000256" key="1">
    <source>
        <dbReference type="SAM" id="MobiDB-lite"/>
    </source>
</evidence>
<dbReference type="Proteomes" id="UP001383192">
    <property type="component" value="Unassembled WGS sequence"/>
</dbReference>
<dbReference type="EMBL" id="JAYKXP010000039">
    <property type="protein sequence ID" value="KAK7039160.1"/>
    <property type="molecule type" value="Genomic_DNA"/>
</dbReference>
<organism evidence="2 3">
    <name type="scientific">Paramarasmius palmivorus</name>
    <dbReference type="NCBI Taxonomy" id="297713"/>
    <lineage>
        <taxon>Eukaryota</taxon>
        <taxon>Fungi</taxon>
        <taxon>Dikarya</taxon>
        <taxon>Basidiomycota</taxon>
        <taxon>Agaricomycotina</taxon>
        <taxon>Agaricomycetes</taxon>
        <taxon>Agaricomycetidae</taxon>
        <taxon>Agaricales</taxon>
        <taxon>Marasmiineae</taxon>
        <taxon>Marasmiaceae</taxon>
        <taxon>Paramarasmius</taxon>
    </lineage>
</organism>
<proteinExistence type="predicted"/>
<reference evidence="2 3" key="1">
    <citation type="submission" date="2024-01" db="EMBL/GenBank/DDBJ databases">
        <title>A draft genome for a cacao thread blight-causing isolate of Paramarasmius palmivorus.</title>
        <authorList>
            <person name="Baruah I.K."/>
            <person name="Bukari Y."/>
            <person name="Amoako-Attah I."/>
            <person name="Meinhardt L.W."/>
            <person name="Bailey B.A."/>
            <person name="Cohen S.P."/>
        </authorList>
    </citation>
    <scope>NUCLEOTIDE SEQUENCE [LARGE SCALE GENOMIC DNA]</scope>
    <source>
        <strain evidence="2 3">GH-12</strain>
    </source>
</reference>